<gene>
    <name evidence="10" type="ORF">BESB_001820</name>
</gene>
<feature type="compositionally biased region" description="Low complexity" evidence="5">
    <location>
        <begin position="443"/>
        <end position="481"/>
    </location>
</feature>
<dbReference type="Gene3D" id="3.30.60.90">
    <property type="match status" value="1"/>
</dbReference>
<organism evidence="10 11">
    <name type="scientific">Besnoitia besnoiti</name>
    <name type="common">Apicomplexan protozoan</name>
    <dbReference type="NCBI Taxonomy" id="94643"/>
    <lineage>
        <taxon>Eukaryota</taxon>
        <taxon>Sar</taxon>
        <taxon>Alveolata</taxon>
        <taxon>Apicomplexa</taxon>
        <taxon>Conoidasida</taxon>
        <taxon>Coccidia</taxon>
        <taxon>Eucoccidiorida</taxon>
        <taxon>Eimeriorina</taxon>
        <taxon>Sarcocystidae</taxon>
        <taxon>Besnoitia</taxon>
    </lineage>
</organism>
<dbReference type="Pfam" id="PF25299">
    <property type="entry name" value="ZZ_ADA2"/>
    <property type="match status" value="1"/>
</dbReference>
<dbReference type="Proteomes" id="UP000224006">
    <property type="component" value="Chromosome I"/>
</dbReference>
<dbReference type="InterPro" id="IPR009057">
    <property type="entry name" value="Homeodomain-like_sf"/>
</dbReference>
<feature type="region of interest" description="Disordered" evidence="5">
    <location>
        <begin position="1400"/>
        <end position="1427"/>
    </location>
</feature>
<feature type="compositionally biased region" description="Basic and acidic residues" evidence="5">
    <location>
        <begin position="767"/>
        <end position="777"/>
    </location>
</feature>
<keyword evidence="3" id="KW-0862">Zinc</keyword>
<dbReference type="SMART" id="SM00717">
    <property type="entry name" value="SANT"/>
    <property type="match status" value="1"/>
</dbReference>
<feature type="compositionally biased region" description="Low complexity" evidence="5">
    <location>
        <begin position="131"/>
        <end position="145"/>
    </location>
</feature>
<feature type="region of interest" description="Disordered" evidence="5">
    <location>
        <begin position="1511"/>
        <end position="1544"/>
    </location>
</feature>
<evidence type="ECO:0000256" key="5">
    <source>
        <dbReference type="SAM" id="MobiDB-lite"/>
    </source>
</evidence>
<dbReference type="InterPro" id="IPR017930">
    <property type="entry name" value="Myb_dom"/>
</dbReference>
<feature type="compositionally biased region" description="Low complexity" evidence="5">
    <location>
        <begin position="1161"/>
        <end position="1170"/>
    </location>
</feature>
<dbReference type="GO" id="GO:0006338">
    <property type="term" value="P:chromatin remodeling"/>
    <property type="evidence" value="ECO:0007669"/>
    <property type="project" value="TreeGrafter"/>
</dbReference>
<feature type="compositionally biased region" description="Low complexity" evidence="5">
    <location>
        <begin position="2533"/>
        <end position="2546"/>
    </location>
</feature>
<feature type="compositionally biased region" description="Low complexity" evidence="5">
    <location>
        <begin position="329"/>
        <end position="373"/>
    </location>
</feature>
<feature type="compositionally biased region" description="Basic and acidic residues" evidence="5">
    <location>
        <begin position="249"/>
        <end position="265"/>
    </location>
</feature>
<evidence type="ECO:0000259" key="9">
    <source>
        <dbReference type="PROSITE" id="PS51294"/>
    </source>
</evidence>
<feature type="compositionally biased region" description="Basic and acidic residues" evidence="5">
    <location>
        <begin position="858"/>
        <end position="875"/>
    </location>
</feature>
<feature type="compositionally biased region" description="Basic and acidic residues" evidence="5">
    <location>
        <begin position="2243"/>
        <end position="2264"/>
    </location>
</feature>
<dbReference type="GO" id="GO:0003713">
    <property type="term" value="F:transcription coactivator activity"/>
    <property type="evidence" value="ECO:0007669"/>
    <property type="project" value="TreeGrafter"/>
</dbReference>
<dbReference type="RefSeq" id="XP_029221849.1">
    <property type="nucleotide sequence ID" value="XM_029358937.1"/>
</dbReference>
<feature type="compositionally biased region" description="Gly residues" evidence="5">
    <location>
        <begin position="2553"/>
        <end position="2570"/>
    </location>
</feature>
<dbReference type="GO" id="GO:0008270">
    <property type="term" value="F:zinc ion binding"/>
    <property type="evidence" value="ECO:0007669"/>
    <property type="project" value="UniProtKB-KW"/>
</dbReference>
<feature type="compositionally biased region" description="Basic and acidic residues" evidence="5">
    <location>
        <begin position="1"/>
        <end position="35"/>
    </location>
</feature>
<feature type="compositionally biased region" description="Basic and acidic residues" evidence="5">
    <location>
        <begin position="2048"/>
        <end position="2068"/>
    </location>
</feature>
<dbReference type="PANTHER" id="PTHR12374">
    <property type="entry name" value="TRANSCRIPTIONAL ADAPTOR 2 ADA2 -RELATED"/>
    <property type="match status" value="1"/>
</dbReference>
<evidence type="ECO:0000256" key="4">
    <source>
        <dbReference type="PROSITE-ProRule" id="PRU00228"/>
    </source>
</evidence>
<dbReference type="SUPFAM" id="SSF57850">
    <property type="entry name" value="RING/U-box"/>
    <property type="match status" value="1"/>
</dbReference>
<evidence type="ECO:0000259" key="7">
    <source>
        <dbReference type="PROSITE" id="PS50135"/>
    </source>
</evidence>
<dbReference type="InterPro" id="IPR001005">
    <property type="entry name" value="SANT/Myb"/>
</dbReference>
<dbReference type="FunFam" id="1.10.10.60:FF:000110">
    <property type="entry name" value="Transcriptional adapter"/>
    <property type="match status" value="1"/>
</dbReference>
<evidence type="ECO:0000256" key="1">
    <source>
        <dbReference type="ARBA" id="ARBA00022723"/>
    </source>
</evidence>
<dbReference type="PROSITE" id="PS51293">
    <property type="entry name" value="SANT"/>
    <property type="match status" value="1"/>
</dbReference>
<dbReference type="OrthoDB" id="270417at2759"/>
<feature type="region of interest" description="Disordered" evidence="5">
    <location>
        <begin position="729"/>
        <end position="892"/>
    </location>
</feature>
<sequence>MRTRAEREGKESRAEGDRRRGARDGSQRDRERVSGEEEENDALPESASGRKHAHEDGSDAGAEEEGQAGRRPGARATRKPRVAVRLDLRAVGDSEARERDDLSELVGAPGGARTHSPASNLPACGSRSEGSSCLFFSPTSSLSPPNGQPVRSASGSAASAEPPRGQAASPRGTRQSLLAASPPTASPCSEDARSPVPPLPSLAACAASERDRLSPLSQESPPSRALAPTTPGASSKAWFEPPKRQGGRGRGDEAERAASPCDEKAPALPAETPAAPSAFSSPPSLSAAAVNGSRGPSSRAAAHGRQNWARARPRENGRFVKRQGAEDASPSLACSSSPSSPLSASSPPPVSSSSCSPPVFGSLPSASSAAARGLRARMRTTGSRGGDGARRRRTLLSRAHAAAPDEEDSGAEDREEVEESERNRRAEGNPPRAPSRAGVVTRSSSIAASSAAAPAGNAPSSPMVLASTPAPAATAGASLSSMRRGERETLELSSSGSSRASRSALARSSSPVPPPARVSSLHSDAPEDEARAPHTRRGKHRGDGEDTEKPPRGDAEDARGETPTQGATRPVLSFSPSSPARKKQPEADNARLFGARWRINVQTGLKELDPELLGVDFHCNVCGRDVSVGQWRVRCAECDDFDLCLFCFARGRETGTHLNTHAYRPVPPNREEIFAPNWTADEEQMLLEGVSRFGLGNWNEVANLVNRVALRTKTKQQCEQHYMSVYIDSGGVPDSRGEPRSSAASPEAGGTAAESAPSSLVFSPALRRSDASARSDGETLAPRLEGAVAKAGCGGKDTEKGPQTNSTGGEGVTATPAATRAALGSTQGDTRGGGALAGLGALTRRAGGPGGEGVTVTSERRGAAAKESDSTRATDEIESEEELTLQELQEESTSWHPPWIAKPVPPQPHHNNIQGYLPLRGDFDVEHDNNAEALLADMAIEPQEPPADKALKLSVVEAYNCRLDERIYRKRTVLWRHWDDPKVANKERSLSLLERVYWQQLRPVQRFHNDSEHTALVRSLATYAEAMERCRLLKEWRSLDLRTLQHVMAYEAEKQRRSASQASGAWAALFPAASAATGGSSASLASPSLGAGGDGERAGLLRQSPRRRETGDARAMPSGAREAALRANGSPSPPPSDDLQSVSASPEGPRPRDRKTRLALGASPSPSTSEEGSEEATGDKDGSEHSVADRAENAGEATSRVRSHKKRDRNETDGDADAHKACSEPPEVELCNALRLPPLLFDLVLRALAAQAQVLPAVHRGVLRKKRKKVGTVGSLWDFDVRLDVEQKSGVSSGVEGPVGGSLAPSRVGAGAGERTASPFAPAFASATPGAAAGGPPRAAGVFAASDREPSEAAGASSQRVAAGDAERAASVAAQTLTGPASREFAGDTALAESGSLPLQQAGAVRRHESCSSPPSSASRAPLPGPRSAAAFNAAAAASRRGSPALWQGASAAARNAPAVPEPCSQAHPCAFFAAGASAPGVGALNAFGAAQVPSQLEFQRHLLQRQGAAAAGGSAYPQDRTSQVFSLSPQGYPSRPPSSLVTSSAPDALFPLASPAAPPTPSPFAFARAPTGRTPFAGAAAGEAQMPLSQTYLQFSRRGMAPQQAAFSPWTSGGNERLPPPGVSPHHLHSSPYLAQGGAALDVASSLSAYGAATLGPAGGSVARMGFYGTTRGPPPHMAGAAAYERYGSRGYGPYAGAGAFGPPTASPAAAGSAALQRLQHYQQQQNLVAQGERAGLGTSAGSYNMLSHAGAAVLSGSFPSAGALRAPGVEGGGLGFPGSSSSLPPHAGGEGGPYAQAPSPFFTGYGHPSSLSSSSLGGYGSAAGPGVPARHSAFSGLPLAAHQSGLPHAASSWLSGGGAHALSSQSGAAYPRGRDAAAADAESLIDGRGLVAASKRQETAVPAAARLFQRESHMGSCCPSTWASGAADIIQPSNGGDRDAAYTERLRESEAQTWSAGDEDGAGGGEVGAAPLPGNGGGPETDAECDVSGEEGRRGKKPEGVAREGAPATGESESSRASACAAARSSLPSSSAPTCEPGGAATGAEDGARRRSGEAREPPREYAQTLERESWKEFVLHRLLPRVRGIHYDSAAHQWVAHWPAPASTVPGSGPAGASGGVSGVPERVVSSGPGRQETRDGNTLSLAFSVKRLGFEGAWFKACEARRKEAERMQDLALVAEIRTAETSAPSIFAALQDELPSLPFSSSDLASVFAGVPSGGLNGGAARHSSEPCGLPTPFGLQKRGDGRGCEEKREPHSHSRLAADDAGNDGDLVEPRTIRGLRAGATVLMQDGEALTRTKGDSSVSLKQSDQPSRAAEETLRTRPDGLLPLRAAWPGHGGLSHGASDLRAHGKGLLEIGSGPYGASAAPGEAPAQQNPHSLLLPSAMCGSGARRCLQAGLDRQSGVPSPFHTHGVGDRPQGGPCLGPWGGRGGAPAVGVSLVGLRSLMPPHASLAPGALPAAEGQTGKALASAGGLLVHGDDGERRGTLLRAGMPSRHAGLTARDVLQAFSADGDFPVLLRKAEDTQGTLVNGSAPSASRSATALSPAPPPSGGGRVRGGLTCGPRGGGIPAHPQCEAGASGTGPGDRRPGGNSSAAVESAMEREGHSARSEPLLAWSDDDDGPSSRARTPASGGAAERDPRPSAQPHSPRHVGEGAGGRGDEASLAAAAGAQVFMPSRMNGTGTGEGDAQASSSSLRPPVSPSSWLDSTCGLQRPLLARRLEEGGRLEARAARTRSRSVPGGLTTRRATRRPRITCASRASPPIRREPDASEEGATRWCLRRLAPPGTRLQAAKER</sequence>
<accession>A0A2A9MPQ0</accession>
<keyword evidence="1" id="KW-0479">Metal-binding</keyword>
<feature type="domain" description="Myb-like" evidence="6">
    <location>
        <begin position="670"/>
        <end position="726"/>
    </location>
</feature>
<feature type="compositionally biased region" description="Low complexity" evidence="5">
    <location>
        <begin position="1411"/>
        <end position="1427"/>
    </location>
</feature>
<dbReference type="SUPFAM" id="SSF46689">
    <property type="entry name" value="Homeodomain-like"/>
    <property type="match status" value="1"/>
</dbReference>
<feature type="region of interest" description="Disordered" evidence="5">
    <location>
        <begin position="2223"/>
        <end position="2272"/>
    </location>
</feature>
<dbReference type="InterPro" id="IPR000433">
    <property type="entry name" value="Znf_ZZ"/>
</dbReference>
<feature type="compositionally biased region" description="Low complexity" evidence="5">
    <location>
        <begin position="492"/>
        <end position="510"/>
    </location>
</feature>
<feature type="region of interest" description="Disordered" evidence="5">
    <location>
        <begin position="2109"/>
        <end position="2139"/>
    </location>
</feature>
<feature type="compositionally biased region" description="Gly residues" evidence="5">
    <location>
        <begin position="2112"/>
        <end position="2121"/>
    </location>
</feature>
<dbReference type="PROSITE" id="PS50090">
    <property type="entry name" value="MYB_LIKE"/>
    <property type="match status" value="1"/>
</dbReference>
<reference evidence="10 11" key="1">
    <citation type="submission" date="2017-09" db="EMBL/GenBank/DDBJ databases">
        <title>Genome sequencing of Besnoitia besnoiti strain Bb-Ger1.</title>
        <authorList>
            <person name="Schares G."/>
            <person name="Venepally P."/>
            <person name="Lorenzi H.A."/>
        </authorList>
    </citation>
    <scope>NUCLEOTIDE SEQUENCE [LARGE SCALE GENOMIC DNA]</scope>
    <source>
        <strain evidence="10 11">Bb-Ger1</strain>
    </source>
</reference>
<dbReference type="GO" id="GO:0006357">
    <property type="term" value="P:regulation of transcription by RNA polymerase II"/>
    <property type="evidence" value="ECO:0007669"/>
    <property type="project" value="TreeGrafter"/>
</dbReference>
<feature type="compositionally biased region" description="Basic and acidic residues" evidence="5">
    <location>
        <begin position="2601"/>
        <end position="2610"/>
    </location>
</feature>
<feature type="region of interest" description="Disordered" evidence="5">
    <location>
        <begin position="2294"/>
        <end position="2324"/>
    </location>
</feature>
<feature type="domain" description="ZZ-type" evidence="7">
    <location>
        <begin position="614"/>
        <end position="671"/>
    </location>
</feature>
<evidence type="ECO:0000313" key="10">
    <source>
        <dbReference type="EMBL" id="PFH37840.1"/>
    </source>
</evidence>
<proteinExistence type="predicted"/>
<dbReference type="SMART" id="SM00291">
    <property type="entry name" value="ZnF_ZZ"/>
    <property type="match status" value="1"/>
</dbReference>
<dbReference type="InterPro" id="IPR055141">
    <property type="entry name" value="TADA2A_B-like_dom"/>
</dbReference>
<feature type="compositionally biased region" description="Low complexity" evidence="5">
    <location>
        <begin position="266"/>
        <end position="289"/>
    </location>
</feature>
<dbReference type="PANTHER" id="PTHR12374:SF20">
    <property type="entry name" value="TRANSCRIPTIONAL ADAPTER 2-ALPHA"/>
    <property type="match status" value="1"/>
</dbReference>
<keyword evidence="2 4" id="KW-0863">Zinc-finger</keyword>
<dbReference type="PROSITE" id="PS51294">
    <property type="entry name" value="HTH_MYB"/>
    <property type="match status" value="1"/>
</dbReference>
<feature type="compositionally biased region" description="Basic and acidic residues" evidence="5">
    <location>
        <begin position="541"/>
        <end position="560"/>
    </location>
</feature>
<feature type="region of interest" description="Disordered" evidence="5">
    <location>
        <begin position="1077"/>
        <end position="1222"/>
    </location>
</feature>
<feature type="compositionally biased region" description="Polar residues" evidence="5">
    <location>
        <begin position="1520"/>
        <end position="1543"/>
    </location>
</feature>
<feature type="compositionally biased region" description="Basic and acidic residues" evidence="5">
    <location>
        <begin position="1208"/>
        <end position="1222"/>
    </location>
</feature>
<feature type="compositionally biased region" description="Low complexity" evidence="5">
    <location>
        <begin position="2013"/>
        <end position="2035"/>
    </location>
</feature>
<dbReference type="InterPro" id="IPR041983">
    <property type="entry name" value="ADA2-like_ZZ"/>
</dbReference>
<evidence type="ECO:0000256" key="2">
    <source>
        <dbReference type="ARBA" id="ARBA00022771"/>
    </source>
</evidence>
<feature type="compositionally biased region" description="Acidic residues" evidence="5">
    <location>
        <begin position="876"/>
        <end position="890"/>
    </location>
</feature>
<evidence type="ECO:0000259" key="6">
    <source>
        <dbReference type="PROSITE" id="PS50090"/>
    </source>
</evidence>
<feature type="region of interest" description="Disordered" evidence="5">
    <location>
        <begin position="2729"/>
        <end position="2797"/>
    </location>
</feature>
<dbReference type="CDD" id="cd00167">
    <property type="entry name" value="SANT"/>
    <property type="match status" value="1"/>
</dbReference>
<dbReference type="GO" id="GO:0005634">
    <property type="term" value="C:nucleus"/>
    <property type="evidence" value="ECO:0007669"/>
    <property type="project" value="TreeGrafter"/>
</dbReference>
<dbReference type="InterPro" id="IPR017884">
    <property type="entry name" value="SANT_dom"/>
</dbReference>
<dbReference type="CDD" id="cd02335">
    <property type="entry name" value="ZZ_ADA2"/>
    <property type="match status" value="1"/>
</dbReference>
<feature type="domain" description="HTH myb-type" evidence="9">
    <location>
        <begin position="677"/>
        <end position="730"/>
    </location>
</feature>
<dbReference type="InterPro" id="IPR043145">
    <property type="entry name" value="Znf_ZZ_sf"/>
</dbReference>
<dbReference type="EMBL" id="NWUJ01000001">
    <property type="protein sequence ID" value="PFH37840.1"/>
    <property type="molecule type" value="Genomic_DNA"/>
</dbReference>
<dbReference type="GO" id="GO:0003682">
    <property type="term" value="F:chromatin binding"/>
    <property type="evidence" value="ECO:0007669"/>
    <property type="project" value="TreeGrafter"/>
</dbReference>
<feature type="compositionally biased region" description="Low complexity" evidence="5">
    <location>
        <begin position="1329"/>
        <end position="1345"/>
    </location>
</feature>
<protein>
    <submittedName>
        <fullName evidence="10">AP2 domain transcription factor APVIIb-1/ADA2-B</fullName>
    </submittedName>
</protein>
<feature type="compositionally biased region" description="Basic and acidic residues" evidence="5">
    <location>
        <begin position="1177"/>
        <end position="1193"/>
    </location>
</feature>
<feature type="compositionally biased region" description="Low complexity" evidence="5">
    <location>
        <begin position="1077"/>
        <end position="1089"/>
    </location>
</feature>
<name>A0A2A9MPQ0_BESBE</name>
<evidence type="ECO:0000259" key="8">
    <source>
        <dbReference type="PROSITE" id="PS51293"/>
    </source>
</evidence>
<dbReference type="STRING" id="94643.A0A2A9MPQ0"/>
<evidence type="ECO:0000313" key="11">
    <source>
        <dbReference type="Proteomes" id="UP000224006"/>
    </source>
</evidence>
<feature type="region of interest" description="Disordered" evidence="5">
    <location>
        <begin position="1289"/>
        <end position="1314"/>
    </location>
</feature>
<feature type="compositionally biased region" description="Low complexity" evidence="5">
    <location>
        <begin position="2693"/>
        <end position="2705"/>
    </location>
</feature>
<dbReference type="KEGG" id="bbes:BESB_001820"/>
<comment type="caution">
    <text evidence="10">The sequence shown here is derived from an EMBL/GenBank/DDBJ whole genome shotgun (WGS) entry which is preliminary data.</text>
</comment>
<feature type="compositionally biased region" description="Acidic residues" evidence="5">
    <location>
        <begin position="404"/>
        <end position="419"/>
    </location>
</feature>
<feature type="domain" description="SANT" evidence="8">
    <location>
        <begin position="673"/>
        <end position="730"/>
    </location>
</feature>
<dbReference type="VEuPathDB" id="ToxoDB:BESB_001820"/>
<feature type="compositionally biased region" description="Polar residues" evidence="5">
    <location>
        <begin position="2302"/>
        <end position="2313"/>
    </location>
</feature>
<dbReference type="PROSITE" id="PS50135">
    <property type="entry name" value="ZF_ZZ_2"/>
    <property type="match status" value="1"/>
</dbReference>
<dbReference type="GeneID" id="40305245"/>
<feature type="compositionally biased region" description="Basic and acidic residues" evidence="5">
    <location>
        <begin position="1992"/>
        <end position="2004"/>
    </location>
</feature>
<feature type="region of interest" description="Disordered" evidence="5">
    <location>
        <begin position="1329"/>
        <end position="1362"/>
    </location>
</feature>
<feature type="compositionally biased region" description="Basic residues" evidence="5">
    <location>
        <begin position="72"/>
        <end position="82"/>
    </location>
</feature>
<feature type="compositionally biased region" description="Basic and acidic residues" evidence="5">
    <location>
        <begin position="84"/>
        <end position="102"/>
    </location>
</feature>
<dbReference type="Pfam" id="PF00249">
    <property type="entry name" value="Myb_DNA-binding"/>
    <property type="match status" value="1"/>
</dbReference>
<dbReference type="Gene3D" id="1.10.10.60">
    <property type="entry name" value="Homeodomain-like"/>
    <property type="match status" value="1"/>
</dbReference>
<feature type="region of interest" description="Disordered" evidence="5">
    <location>
        <begin position="1946"/>
        <end position="2068"/>
    </location>
</feature>
<feature type="region of interest" description="Disordered" evidence="5">
    <location>
        <begin position="1777"/>
        <end position="1802"/>
    </location>
</feature>
<evidence type="ECO:0000256" key="3">
    <source>
        <dbReference type="ARBA" id="ARBA00022833"/>
    </source>
</evidence>
<feature type="region of interest" description="Disordered" evidence="5">
    <location>
        <begin position="1"/>
        <end position="589"/>
    </location>
</feature>
<keyword evidence="11" id="KW-1185">Reference proteome</keyword>
<dbReference type="Pfam" id="PF22941">
    <property type="entry name" value="TADA2A-like_3rd"/>
    <property type="match status" value="1"/>
</dbReference>
<feature type="region of interest" description="Disordered" evidence="5">
    <location>
        <begin position="2529"/>
        <end position="2709"/>
    </location>
</feature>